<evidence type="ECO:0000256" key="9">
    <source>
        <dbReference type="RuleBase" id="RU000461"/>
    </source>
</evidence>
<dbReference type="InterPro" id="IPR036396">
    <property type="entry name" value="Cyt_P450_sf"/>
</dbReference>
<dbReference type="GO" id="GO:0004497">
    <property type="term" value="F:monooxygenase activity"/>
    <property type="evidence" value="ECO:0007669"/>
    <property type="project" value="UniProtKB-KW"/>
</dbReference>
<evidence type="ECO:0000256" key="4">
    <source>
        <dbReference type="ARBA" id="ARBA00022723"/>
    </source>
</evidence>
<keyword evidence="6 8" id="KW-0408">Iron</keyword>
<evidence type="ECO:0008006" key="12">
    <source>
        <dbReference type="Google" id="ProtNLM"/>
    </source>
</evidence>
<dbReference type="EMBL" id="JALNTZ010000006">
    <property type="protein sequence ID" value="KAJ3649414.1"/>
    <property type="molecule type" value="Genomic_DNA"/>
</dbReference>
<dbReference type="AlphaFoldDB" id="A0AA38I5P5"/>
<reference evidence="10" key="1">
    <citation type="journal article" date="2023" name="G3 (Bethesda)">
        <title>Whole genome assemblies of Zophobas morio and Tenebrio molitor.</title>
        <authorList>
            <person name="Kaur S."/>
            <person name="Stinson S.A."/>
            <person name="diCenzo G.C."/>
        </authorList>
    </citation>
    <scope>NUCLEOTIDE SEQUENCE</scope>
    <source>
        <strain evidence="10">QUZm001</strain>
    </source>
</reference>
<evidence type="ECO:0000256" key="3">
    <source>
        <dbReference type="ARBA" id="ARBA00022617"/>
    </source>
</evidence>
<keyword evidence="5 9" id="KW-0560">Oxidoreductase</keyword>
<feature type="binding site" description="axial binding residue" evidence="8">
    <location>
        <position position="485"/>
    </location>
    <ligand>
        <name>heme</name>
        <dbReference type="ChEBI" id="CHEBI:30413"/>
    </ligand>
    <ligandPart>
        <name>Fe</name>
        <dbReference type="ChEBI" id="CHEBI:18248"/>
    </ligandPart>
</feature>
<evidence type="ECO:0000256" key="2">
    <source>
        <dbReference type="ARBA" id="ARBA00010617"/>
    </source>
</evidence>
<dbReference type="InterPro" id="IPR017972">
    <property type="entry name" value="Cyt_P450_CS"/>
</dbReference>
<dbReference type="Proteomes" id="UP001168821">
    <property type="component" value="Unassembled WGS sequence"/>
</dbReference>
<keyword evidence="7 9" id="KW-0503">Monooxygenase</keyword>
<keyword evidence="11" id="KW-1185">Reference proteome</keyword>
<dbReference type="FunFam" id="1.10.630.10:FF:000006">
    <property type="entry name" value="Cytochrome P450 302a1, mitochondrial"/>
    <property type="match status" value="1"/>
</dbReference>
<keyword evidence="4 8" id="KW-0479">Metal-binding</keyword>
<evidence type="ECO:0000256" key="8">
    <source>
        <dbReference type="PIRSR" id="PIRSR602401-1"/>
    </source>
</evidence>
<dbReference type="InterPro" id="IPR001128">
    <property type="entry name" value="Cyt_P450"/>
</dbReference>
<dbReference type="PANTHER" id="PTHR24279">
    <property type="entry name" value="CYTOCHROME P450"/>
    <property type="match status" value="1"/>
</dbReference>
<evidence type="ECO:0000256" key="7">
    <source>
        <dbReference type="ARBA" id="ARBA00023033"/>
    </source>
</evidence>
<dbReference type="Pfam" id="PF00067">
    <property type="entry name" value="p450"/>
    <property type="match status" value="1"/>
</dbReference>
<comment type="similarity">
    <text evidence="2 9">Belongs to the cytochrome P450 family.</text>
</comment>
<comment type="caution">
    <text evidence="10">The sequence shown here is derived from an EMBL/GenBank/DDBJ whole genome shotgun (WGS) entry which is preliminary data.</text>
</comment>
<dbReference type="GO" id="GO:0005506">
    <property type="term" value="F:iron ion binding"/>
    <property type="evidence" value="ECO:0007669"/>
    <property type="project" value="InterPro"/>
</dbReference>
<evidence type="ECO:0000313" key="10">
    <source>
        <dbReference type="EMBL" id="KAJ3649414.1"/>
    </source>
</evidence>
<gene>
    <name evidence="10" type="ORF">Zmor_021160</name>
</gene>
<accession>A0AA38I5P5</accession>
<organism evidence="10 11">
    <name type="scientific">Zophobas morio</name>
    <dbReference type="NCBI Taxonomy" id="2755281"/>
    <lineage>
        <taxon>Eukaryota</taxon>
        <taxon>Metazoa</taxon>
        <taxon>Ecdysozoa</taxon>
        <taxon>Arthropoda</taxon>
        <taxon>Hexapoda</taxon>
        <taxon>Insecta</taxon>
        <taxon>Pterygota</taxon>
        <taxon>Neoptera</taxon>
        <taxon>Endopterygota</taxon>
        <taxon>Coleoptera</taxon>
        <taxon>Polyphaga</taxon>
        <taxon>Cucujiformia</taxon>
        <taxon>Tenebrionidae</taxon>
        <taxon>Zophobas</taxon>
    </lineage>
</organism>
<evidence type="ECO:0000256" key="5">
    <source>
        <dbReference type="ARBA" id="ARBA00023002"/>
    </source>
</evidence>
<evidence type="ECO:0000256" key="6">
    <source>
        <dbReference type="ARBA" id="ARBA00023004"/>
    </source>
</evidence>
<proteinExistence type="inferred from homology"/>
<dbReference type="PROSITE" id="PS00086">
    <property type="entry name" value="CYTOCHROME_P450"/>
    <property type="match status" value="1"/>
</dbReference>
<sequence>MLRTKLLKCVSYNTTKIFMSTNAETAAFENKLEHYKNLHALDTTDAKPQGWDEAKPFDSIPGPKPLPIIGNMWRFAVPIFGDFYGKDFVDIHRDLNRQYGNISILRGLLGKSIVVLFDPKDFETLFRNEGVWPIRDNIPSLEKYQESRKGVKTFGLVTRQGESWFRFRSVVNPILMQPKNIARYTDKMNLVADELVDNIKHLAKQNKDGEMPDDFRNELYKWSLESVGVVTLDTHLGCLKRDLKADSEQQKIINNAIQFFDLMYKLDFRPSLYKYMNTPDWKQYVSVIDFLVETNIKHINRALDKLAKQENDPENEIKSVLQQLLKKDKDTAVAMAMDMMLAGIDTTGRILGAGLYYLGKYPEKQEQLRKEAQALLKNKDTPITKEVLAKAPYLKAVVKEVTRLAPIGIGNMRRTQKKLVLAGYQIPENTDVMSSNLVISLMDAHFPKARDFLPERWLSQCPADISHKNANPFILAPFGYGPRSCIGKRLANLELDVAFLKIARNFEISWPHKDMKFATTTLYGIADPLKIRVKPVDD</sequence>
<dbReference type="GO" id="GO:0020037">
    <property type="term" value="F:heme binding"/>
    <property type="evidence" value="ECO:0007669"/>
    <property type="project" value="InterPro"/>
</dbReference>
<dbReference type="InterPro" id="IPR002401">
    <property type="entry name" value="Cyt_P450_E_grp-I"/>
</dbReference>
<dbReference type="InterPro" id="IPR050479">
    <property type="entry name" value="CYP11_CYP27_families"/>
</dbReference>
<keyword evidence="3 8" id="KW-0349">Heme</keyword>
<dbReference type="GO" id="GO:0016705">
    <property type="term" value="F:oxidoreductase activity, acting on paired donors, with incorporation or reduction of molecular oxygen"/>
    <property type="evidence" value="ECO:0007669"/>
    <property type="project" value="InterPro"/>
</dbReference>
<evidence type="ECO:0000256" key="1">
    <source>
        <dbReference type="ARBA" id="ARBA00001971"/>
    </source>
</evidence>
<comment type="cofactor">
    <cofactor evidence="1 8">
        <name>heme</name>
        <dbReference type="ChEBI" id="CHEBI:30413"/>
    </cofactor>
</comment>
<name>A0AA38I5P5_9CUCU</name>
<dbReference type="PRINTS" id="PR00385">
    <property type="entry name" value="P450"/>
</dbReference>
<dbReference type="Gene3D" id="1.10.630.10">
    <property type="entry name" value="Cytochrome P450"/>
    <property type="match status" value="1"/>
</dbReference>
<dbReference type="PANTHER" id="PTHR24279:SF120">
    <property type="entry name" value="CYTOCHROME P450"/>
    <property type="match status" value="1"/>
</dbReference>
<protein>
    <recommendedName>
        <fullName evidence="12">Cytochrome P450</fullName>
    </recommendedName>
</protein>
<dbReference type="CDD" id="cd11054">
    <property type="entry name" value="CYP24A1-like"/>
    <property type="match status" value="1"/>
</dbReference>
<evidence type="ECO:0000313" key="11">
    <source>
        <dbReference type="Proteomes" id="UP001168821"/>
    </source>
</evidence>
<dbReference type="PRINTS" id="PR00463">
    <property type="entry name" value="EP450I"/>
</dbReference>
<dbReference type="SUPFAM" id="SSF48264">
    <property type="entry name" value="Cytochrome P450"/>
    <property type="match status" value="1"/>
</dbReference>